<dbReference type="Pfam" id="PF03135">
    <property type="entry name" value="CagE_TrbE_VirB"/>
    <property type="match status" value="1"/>
</dbReference>
<evidence type="ECO:0000256" key="3">
    <source>
        <dbReference type="ARBA" id="ARBA00022840"/>
    </source>
</evidence>
<evidence type="ECO:0000313" key="8">
    <source>
        <dbReference type="Proteomes" id="UP000027336"/>
    </source>
</evidence>
<dbReference type="InterPro" id="IPR004346">
    <property type="entry name" value="CagE_TrbE_VirB"/>
</dbReference>
<dbReference type="NCBIfam" id="TIGR00929">
    <property type="entry name" value="VirB4_CagE"/>
    <property type="match status" value="1"/>
</dbReference>
<dbReference type="InterPro" id="IPR003593">
    <property type="entry name" value="AAA+_ATPase"/>
</dbReference>
<dbReference type="Proteomes" id="UP000027336">
    <property type="component" value="Unassembled WGS sequence"/>
</dbReference>
<dbReference type="Gene3D" id="3.40.50.300">
    <property type="entry name" value="P-loop containing nucleotide triphosphate hydrolases"/>
    <property type="match status" value="1"/>
</dbReference>
<name>A0A067W5G8_9HYPH</name>
<gene>
    <name evidence="7" type="ORF">O99_00680</name>
</gene>
<evidence type="ECO:0000256" key="4">
    <source>
        <dbReference type="ARBA" id="ARBA00023026"/>
    </source>
</evidence>
<dbReference type="InterPro" id="IPR018145">
    <property type="entry name" value="CagE_TrbE_VirB_cntrl_dom"/>
</dbReference>
<organism evidence="7 8">
    <name type="scientific">Bartonella rochalimae ATCC BAA-1498</name>
    <dbReference type="NCBI Taxonomy" id="685782"/>
    <lineage>
        <taxon>Bacteria</taxon>
        <taxon>Pseudomonadati</taxon>
        <taxon>Pseudomonadota</taxon>
        <taxon>Alphaproteobacteria</taxon>
        <taxon>Hyphomicrobiales</taxon>
        <taxon>Bartonellaceae</taxon>
        <taxon>Bartonella</taxon>
    </lineage>
</organism>
<dbReference type="InterPro" id="IPR043964">
    <property type="entry name" value="P-loop_TraG"/>
</dbReference>
<dbReference type="PATRIC" id="fig|685782.3.peg.697"/>
<dbReference type="SMART" id="SM00382">
    <property type="entry name" value="AAA"/>
    <property type="match status" value="1"/>
</dbReference>
<evidence type="ECO:0000256" key="2">
    <source>
        <dbReference type="ARBA" id="ARBA00022741"/>
    </source>
</evidence>
<dbReference type="Pfam" id="PF19044">
    <property type="entry name" value="P-loop_TraG"/>
    <property type="match status" value="1"/>
</dbReference>
<keyword evidence="8" id="KW-1185">Reference proteome</keyword>
<dbReference type="InterPro" id="IPR051162">
    <property type="entry name" value="T4SS_component"/>
</dbReference>
<dbReference type="Gene3D" id="1.10.8.730">
    <property type="match status" value="1"/>
</dbReference>
<feature type="domain" description="AAA+ ATPase" evidence="6">
    <location>
        <begin position="430"/>
        <end position="687"/>
    </location>
</feature>
<dbReference type="EMBL" id="AHPK01000013">
    <property type="protein sequence ID" value="KEC55180.1"/>
    <property type="molecule type" value="Genomic_DNA"/>
</dbReference>
<keyword evidence="4" id="KW-0843">Virulence</keyword>
<evidence type="ECO:0000259" key="6">
    <source>
        <dbReference type="SMART" id="SM00382"/>
    </source>
</evidence>
<dbReference type="HOGENOM" id="CLU_008341_3_0_5"/>
<reference evidence="7 8" key="1">
    <citation type="submission" date="2012-04" db="EMBL/GenBank/DDBJ databases">
        <title>The Genome Sequence of Bartonella rochalimae BMGH.</title>
        <authorList>
            <consortium name="The Broad Institute Genome Sequencing Platform"/>
            <consortium name="The Broad Institute Genome Sequencing Center for Infectious Disease"/>
            <person name="Feldgarden M."/>
            <person name="Kirby J."/>
            <person name="Kosoy M."/>
            <person name="Birtles R."/>
            <person name="Probert W.S."/>
            <person name="Chiaraviglio L."/>
            <person name="Walker B."/>
            <person name="Young S.K."/>
            <person name="Zeng Q."/>
            <person name="Gargeya S."/>
            <person name="Fitzgerald M."/>
            <person name="Haas B."/>
            <person name="Abouelleil A."/>
            <person name="Alvarado L."/>
            <person name="Arachchi H.M."/>
            <person name="Berlin A.M."/>
            <person name="Chapman S.B."/>
            <person name="Goldberg J."/>
            <person name="Griggs A."/>
            <person name="Gujja S."/>
            <person name="Hansen M."/>
            <person name="Howarth C."/>
            <person name="Imamovic A."/>
            <person name="Larimer J."/>
            <person name="McCowen C."/>
            <person name="Montmayeur A."/>
            <person name="Murphy C."/>
            <person name="Neiman D."/>
            <person name="Pearson M."/>
            <person name="Priest M."/>
            <person name="Roberts A."/>
            <person name="Saif S."/>
            <person name="Shea T."/>
            <person name="Sisk P."/>
            <person name="Sykes S."/>
            <person name="Wortman J."/>
            <person name="Nusbaum C."/>
            <person name="Birren B."/>
        </authorList>
    </citation>
    <scope>NUCLEOTIDE SEQUENCE [LARGE SCALE GENOMIC DNA]</scope>
    <source>
        <strain evidence="7 8">ATCC BAA-1498</strain>
    </source>
</reference>
<evidence type="ECO:0000256" key="5">
    <source>
        <dbReference type="ARBA" id="ARBA00023635"/>
    </source>
</evidence>
<comment type="similarity">
    <text evidence="1">Belongs to the TrbE/VirB4 family.</text>
</comment>
<evidence type="ECO:0000256" key="1">
    <source>
        <dbReference type="ARBA" id="ARBA00006512"/>
    </source>
</evidence>
<dbReference type="eggNOG" id="COG3451">
    <property type="taxonomic scope" value="Bacteria"/>
</dbReference>
<dbReference type="PANTHER" id="PTHR30121">
    <property type="entry name" value="UNCHARACTERIZED PROTEIN YJGR-RELATED"/>
    <property type="match status" value="1"/>
</dbReference>
<keyword evidence="2" id="KW-0547">Nucleotide-binding</keyword>
<accession>A0A067W5G8</accession>
<sequence>MRQLSVMKRESLPEEFIPYVRHVNQHVIALDSRCLMTVISIEGINFDTADISQLNSLHTQLNTLLKNIADERVALYSHIIRRREKIYPESQFSSSFATALDRQYKQKMILQDLYRNDLFLSVIWNPAADKTEQLASFFHRLTQAKKMQSEPDSEAIRKIEELSQDLIQGLECYGARLLSTYEYNDIVFSEQSEFLHQLVGGRRERIPLTFGTIASTIYSDRVIFGKEIIEIRHESNERFVGMFGWKEYPSKTRPGMTDGLLTAPFEFILTQSFVFKSKAVASAIMSRKQNQMINVADRASSQIDGLDEALDDLESNRFVLGEHHLSLAVFSDRLQELTEYLSKARSYLTNGGAVIAREDLGLEAAWWAQLPGNFNYRARSGAISSRNFAALSPFHSFPIGKLKGNVWGSAVALLQTQAGSPYYFNFHFGDVGNTFVCGPSGSGKTVIVNFLLAQLQKHNPTIVFFDKDQGAEIFVRAGGGKYKPLKNGQPTGIAPLKGMEYTEKNKLFLQHWVLKLVTADGQTVTEQERQDIARAINSLESLPLSQRSFSALQLFFDNTSTEGIAIRLQRWIKGNALGWVFDNDHDDLNLDAQFIGYDMTDFLDNEEIRRPLMMYLFNRILDLIDGRRIIIVIDEFWKALEDDSFKAFTQDRLKTIRKQNGMMLFATQSPRDALNSTIAHTIIEQCPTQLFFPNQKANYNDYVENFKLTEREFELIQSELSRESRRFLIKQGQSSIVAELNLRGMDNEIAVLSGTSRNVELVNQIISEYGANPDIWLPIFYKRKQTQ</sequence>
<keyword evidence="3" id="KW-0067">ATP-binding</keyword>
<dbReference type="OrthoDB" id="9816422at2"/>
<dbReference type="InterPro" id="IPR027417">
    <property type="entry name" value="P-loop_NTPase"/>
</dbReference>
<protein>
    <recommendedName>
        <fullName evidence="5">Type IV secretion system protein virB4</fullName>
    </recommendedName>
</protein>
<evidence type="ECO:0000313" key="7">
    <source>
        <dbReference type="EMBL" id="KEC55180.1"/>
    </source>
</evidence>
<dbReference type="AlphaFoldDB" id="A0A067W5G8"/>
<proteinExistence type="inferred from homology"/>
<dbReference type="CDD" id="cd01127">
    <property type="entry name" value="TrwB_TraG_TraD_VirD4"/>
    <property type="match status" value="1"/>
</dbReference>
<dbReference type="PANTHER" id="PTHR30121:SF12">
    <property type="entry name" value="TYPE IV SECRETION SYSTEM PROTEIN CAGE"/>
    <property type="match status" value="1"/>
</dbReference>
<dbReference type="GO" id="GO:0005524">
    <property type="term" value="F:ATP binding"/>
    <property type="evidence" value="ECO:0007669"/>
    <property type="project" value="UniProtKB-KW"/>
</dbReference>
<dbReference type="SUPFAM" id="SSF52540">
    <property type="entry name" value="P-loop containing nucleoside triphosphate hydrolases"/>
    <property type="match status" value="1"/>
</dbReference>
<comment type="caution">
    <text evidence="7">The sequence shown here is derived from an EMBL/GenBank/DDBJ whole genome shotgun (WGS) entry which is preliminary data.</text>
</comment>